<dbReference type="Proteomes" id="UP000380867">
    <property type="component" value="Unassembled WGS sequence"/>
</dbReference>
<accession>A0A5M4FBE9</accession>
<dbReference type="RefSeq" id="WP_149690378.1">
    <property type="nucleotide sequence ID" value="NZ_SDPQ02000003.1"/>
</dbReference>
<feature type="transmembrane region" description="Helical" evidence="1">
    <location>
        <begin position="152"/>
        <end position="173"/>
    </location>
</feature>
<dbReference type="Pfam" id="PF01569">
    <property type="entry name" value="PAP2"/>
    <property type="match status" value="1"/>
</dbReference>
<feature type="transmembrane region" description="Helical" evidence="1">
    <location>
        <begin position="179"/>
        <end position="197"/>
    </location>
</feature>
<name>A0A5M4FBE9_9ACTN</name>
<feature type="transmembrane region" description="Helical" evidence="1">
    <location>
        <begin position="12"/>
        <end position="33"/>
    </location>
</feature>
<organism evidence="3 4">
    <name type="scientific">Aeromicrobium ginsengisoli</name>
    <dbReference type="NCBI Taxonomy" id="363867"/>
    <lineage>
        <taxon>Bacteria</taxon>
        <taxon>Bacillati</taxon>
        <taxon>Actinomycetota</taxon>
        <taxon>Actinomycetes</taxon>
        <taxon>Propionibacteriales</taxon>
        <taxon>Nocardioidaceae</taxon>
        <taxon>Aeromicrobium</taxon>
    </lineage>
</organism>
<dbReference type="InterPro" id="IPR036938">
    <property type="entry name" value="PAP2/HPO_sf"/>
</dbReference>
<evidence type="ECO:0000256" key="1">
    <source>
        <dbReference type="SAM" id="Phobius"/>
    </source>
</evidence>
<feature type="transmembrane region" description="Helical" evidence="1">
    <location>
        <begin position="204"/>
        <end position="227"/>
    </location>
</feature>
<evidence type="ECO:0000259" key="2">
    <source>
        <dbReference type="Pfam" id="PF01569"/>
    </source>
</evidence>
<keyword evidence="1" id="KW-0812">Transmembrane</keyword>
<feature type="transmembrane region" description="Helical" evidence="1">
    <location>
        <begin position="90"/>
        <end position="108"/>
    </location>
</feature>
<feature type="transmembrane region" description="Helical" evidence="1">
    <location>
        <begin position="128"/>
        <end position="145"/>
    </location>
</feature>
<evidence type="ECO:0000313" key="4">
    <source>
        <dbReference type="Proteomes" id="UP000380867"/>
    </source>
</evidence>
<gene>
    <name evidence="3" type="ORF">ESP70_016420</name>
</gene>
<feature type="transmembrane region" description="Helical" evidence="1">
    <location>
        <begin position="63"/>
        <end position="83"/>
    </location>
</feature>
<keyword evidence="1" id="KW-1133">Transmembrane helix</keyword>
<dbReference type="OrthoDB" id="3240395at2"/>
<protein>
    <submittedName>
        <fullName evidence="3">Phosphatase PAP2 family protein</fullName>
    </submittedName>
</protein>
<dbReference type="Gene3D" id="1.20.144.10">
    <property type="entry name" value="Phosphatidic acid phosphatase type 2/haloperoxidase"/>
    <property type="match status" value="1"/>
</dbReference>
<dbReference type="AlphaFoldDB" id="A0A5M4FBE9"/>
<feature type="transmembrane region" description="Helical" evidence="1">
    <location>
        <begin position="239"/>
        <end position="260"/>
    </location>
</feature>
<evidence type="ECO:0000313" key="3">
    <source>
        <dbReference type="EMBL" id="KAA1395726.1"/>
    </source>
</evidence>
<keyword evidence="4" id="KW-1185">Reference proteome</keyword>
<sequence length="264" mass="26300">MSTTAVRRDTALPALATALAATVTLVVMVRVALQSSRGQQWDDEAMRTVVAGRDTKLTLLSGLGYVSIGAIVAVAVVCAGVALLRGKGRLAVGAAVIIGGADITTQVLKHSFLDRPDFGLGVLNSLPSGHTTVVASGVGAALLVAPGGVRPLVAAAGGFATTLTGASTIVAGWHRPADVVAALAVSLIWTGLVAWCFHGPRTPVTGTFVSALVGCAAALAFLVAVGVRPAYGWVGFTQASLVLGAVTAITAAFVVLAAAVSPAE</sequence>
<reference evidence="3" key="1">
    <citation type="submission" date="2019-09" db="EMBL/GenBank/DDBJ databases">
        <authorList>
            <person name="Li J."/>
        </authorList>
    </citation>
    <scope>NUCLEOTIDE SEQUENCE [LARGE SCALE GENOMIC DNA]</scope>
    <source>
        <strain evidence="3">JCM 14732</strain>
    </source>
</reference>
<proteinExistence type="predicted"/>
<dbReference type="EMBL" id="SDPQ02000003">
    <property type="protein sequence ID" value="KAA1395726.1"/>
    <property type="molecule type" value="Genomic_DNA"/>
</dbReference>
<dbReference type="InterPro" id="IPR000326">
    <property type="entry name" value="PAP2/HPO"/>
</dbReference>
<keyword evidence="1" id="KW-0472">Membrane</keyword>
<comment type="caution">
    <text evidence="3">The sequence shown here is derived from an EMBL/GenBank/DDBJ whole genome shotgun (WGS) entry which is preliminary data.</text>
</comment>
<dbReference type="SUPFAM" id="SSF48317">
    <property type="entry name" value="Acid phosphatase/Vanadium-dependent haloperoxidase"/>
    <property type="match status" value="1"/>
</dbReference>
<feature type="domain" description="Phosphatidic acid phosphatase type 2/haloperoxidase" evidence="2">
    <location>
        <begin position="123"/>
        <end position="198"/>
    </location>
</feature>